<evidence type="ECO:0000313" key="1">
    <source>
        <dbReference type="EMBL" id="KAH7936182.1"/>
    </source>
</evidence>
<dbReference type="Proteomes" id="UP000821837">
    <property type="component" value="Unassembled WGS sequence"/>
</dbReference>
<name>A0A9D4SNS9_RHISA</name>
<sequence length="66" mass="7309">MAGQPPIPFLANLSSPCQPAPYHHAIISYIDNADREGDNFSKYTAVGVMTKYRLKLLVNCSSPDKR</sequence>
<proteinExistence type="predicted"/>
<dbReference type="AlphaFoldDB" id="A0A9D4SNS9"/>
<reference evidence="1" key="2">
    <citation type="submission" date="2021-09" db="EMBL/GenBank/DDBJ databases">
        <authorList>
            <person name="Jia N."/>
            <person name="Wang J."/>
            <person name="Shi W."/>
            <person name="Du L."/>
            <person name="Sun Y."/>
            <person name="Zhan W."/>
            <person name="Jiang J."/>
            <person name="Wang Q."/>
            <person name="Zhang B."/>
            <person name="Ji P."/>
            <person name="Sakyi L.B."/>
            <person name="Cui X."/>
            <person name="Yuan T."/>
            <person name="Jiang B."/>
            <person name="Yang W."/>
            <person name="Lam T.T.-Y."/>
            <person name="Chang Q."/>
            <person name="Ding S."/>
            <person name="Wang X."/>
            <person name="Zhu J."/>
            <person name="Ruan X."/>
            <person name="Zhao L."/>
            <person name="Wei J."/>
            <person name="Que T."/>
            <person name="Du C."/>
            <person name="Cheng J."/>
            <person name="Dai P."/>
            <person name="Han X."/>
            <person name="Huang E."/>
            <person name="Gao Y."/>
            <person name="Liu J."/>
            <person name="Shao H."/>
            <person name="Ye R."/>
            <person name="Li L."/>
            <person name="Wei W."/>
            <person name="Wang X."/>
            <person name="Wang C."/>
            <person name="Huo Q."/>
            <person name="Li W."/>
            <person name="Guo W."/>
            <person name="Chen H."/>
            <person name="Chen S."/>
            <person name="Zhou L."/>
            <person name="Zhou L."/>
            <person name="Ni X."/>
            <person name="Tian J."/>
            <person name="Zhou Y."/>
            <person name="Sheng Y."/>
            <person name="Liu T."/>
            <person name="Pan Y."/>
            <person name="Xia L."/>
            <person name="Li J."/>
            <person name="Zhao F."/>
            <person name="Cao W."/>
        </authorList>
    </citation>
    <scope>NUCLEOTIDE SEQUENCE</scope>
    <source>
        <strain evidence="1">Rsan-2018</strain>
        <tissue evidence="1">Larvae</tissue>
    </source>
</reference>
<dbReference type="EMBL" id="JABSTV010001255">
    <property type="protein sequence ID" value="KAH7936182.1"/>
    <property type="molecule type" value="Genomic_DNA"/>
</dbReference>
<reference evidence="1" key="1">
    <citation type="journal article" date="2020" name="Cell">
        <title>Large-Scale Comparative Analyses of Tick Genomes Elucidate Their Genetic Diversity and Vector Capacities.</title>
        <authorList>
            <consortium name="Tick Genome and Microbiome Consortium (TIGMIC)"/>
            <person name="Jia N."/>
            <person name="Wang J."/>
            <person name="Shi W."/>
            <person name="Du L."/>
            <person name="Sun Y."/>
            <person name="Zhan W."/>
            <person name="Jiang J.F."/>
            <person name="Wang Q."/>
            <person name="Zhang B."/>
            <person name="Ji P."/>
            <person name="Bell-Sakyi L."/>
            <person name="Cui X.M."/>
            <person name="Yuan T.T."/>
            <person name="Jiang B.G."/>
            <person name="Yang W.F."/>
            <person name="Lam T.T."/>
            <person name="Chang Q.C."/>
            <person name="Ding S.J."/>
            <person name="Wang X.J."/>
            <person name="Zhu J.G."/>
            <person name="Ruan X.D."/>
            <person name="Zhao L."/>
            <person name="Wei J.T."/>
            <person name="Ye R.Z."/>
            <person name="Que T.C."/>
            <person name="Du C.H."/>
            <person name="Zhou Y.H."/>
            <person name="Cheng J.X."/>
            <person name="Dai P.F."/>
            <person name="Guo W.B."/>
            <person name="Han X.H."/>
            <person name="Huang E.J."/>
            <person name="Li L.F."/>
            <person name="Wei W."/>
            <person name="Gao Y.C."/>
            <person name="Liu J.Z."/>
            <person name="Shao H.Z."/>
            <person name="Wang X."/>
            <person name="Wang C.C."/>
            <person name="Yang T.C."/>
            <person name="Huo Q.B."/>
            <person name="Li W."/>
            <person name="Chen H.Y."/>
            <person name="Chen S.E."/>
            <person name="Zhou L.G."/>
            <person name="Ni X.B."/>
            <person name="Tian J.H."/>
            <person name="Sheng Y."/>
            <person name="Liu T."/>
            <person name="Pan Y.S."/>
            <person name="Xia L.Y."/>
            <person name="Li J."/>
            <person name="Zhao F."/>
            <person name="Cao W.C."/>
        </authorList>
    </citation>
    <scope>NUCLEOTIDE SEQUENCE</scope>
    <source>
        <strain evidence="1">Rsan-2018</strain>
    </source>
</reference>
<organism evidence="1 2">
    <name type="scientific">Rhipicephalus sanguineus</name>
    <name type="common">Brown dog tick</name>
    <name type="synonym">Ixodes sanguineus</name>
    <dbReference type="NCBI Taxonomy" id="34632"/>
    <lineage>
        <taxon>Eukaryota</taxon>
        <taxon>Metazoa</taxon>
        <taxon>Ecdysozoa</taxon>
        <taxon>Arthropoda</taxon>
        <taxon>Chelicerata</taxon>
        <taxon>Arachnida</taxon>
        <taxon>Acari</taxon>
        <taxon>Parasitiformes</taxon>
        <taxon>Ixodida</taxon>
        <taxon>Ixodoidea</taxon>
        <taxon>Ixodidae</taxon>
        <taxon>Rhipicephalinae</taxon>
        <taxon>Rhipicephalus</taxon>
        <taxon>Rhipicephalus</taxon>
    </lineage>
</organism>
<keyword evidence="2" id="KW-1185">Reference proteome</keyword>
<comment type="caution">
    <text evidence="1">The sequence shown here is derived from an EMBL/GenBank/DDBJ whole genome shotgun (WGS) entry which is preliminary data.</text>
</comment>
<gene>
    <name evidence="1" type="ORF">HPB52_019794</name>
</gene>
<evidence type="ECO:0000313" key="2">
    <source>
        <dbReference type="Proteomes" id="UP000821837"/>
    </source>
</evidence>
<protein>
    <submittedName>
        <fullName evidence="1">Uncharacterized protein</fullName>
    </submittedName>
</protein>
<accession>A0A9D4SNS9</accession>